<dbReference type="Pfam" id="PF25994">
    <property type="entry name" value="HH_AprE"/>
    <property type="match status" value="1"/>
</dbReference>
<dbReference type="InterPro" id="IPR058982">
    <property type="entry name" value="Beta-barrel_AprE"/>
</dbReference>
<keyword evidence="8" id="KW-0472">Membrane</keyword>
<dbReference type="Gene3D" id="1.10.287.1490">
    <property type="match status" value="1"/>
</dbReference>
<evidence type="ECO:0000256" key="8">
    <source>
        <dbReference type="ARBA" id="ARBA00023136"/>
    </source>
</evidence>
<dbReference type="GO" id="GO:0015031">
    <property type="term" value="P:protein transport"/>
    <property type="evidence" value="ECO:0007669"/>
    <property type="project" value="InterPro"/>
</dbReference>
<dbReference type="GO" id="GO:0005886">
    <property type="term" value="C:plasma membrane"/>
    <property type="evidence" value="ECO:0007669"/>
    <property type="project" value="UniProtKB-SubCell"/>
</dbReference>
<sequence length="427" mass="47604">MMNMRGPIMFGLVIIFLFFGAFVGWAAFAPLGSAAIAQGVVSVEGNRKSIQHLEGGIVSEIIIKDGDFVKQGDVLIVLDEVQSKASMEIVRSRRAIALAQKARLIAERDGLDEITFPEWLLERKDEPNIKEAMEGQQNIFESRRTSRNGQITILKQKAAQLEEEIKGLEGQVDSSDRQIALISDEIKDVDSLVKKNLAKRPRLRALQRNLAELSGNRSQNISRIAQTRQAIGEVELQINELTNALMDEVVAELKDVQSQIFDLAEQNRASEDVLDRTEIRAPTDGYVVNLQVHTTGGVIKPGETILDIVPDNVQLIVEAQVNTKDIDSVYIDATAQIRFPAFSQRFSLPAEGKVISVSADSLEDERTGNYYYLARVQIENLENAEIKVTQLRPGMQADVMILTGERTALDYFINPIILSFNRALRED</sequence>
<comment type="similarity">
    <text evidence="2 9">Belongs to the membrane fusion protein (MFP) (TC 8.A.1) family.</text>
</comment>
<evidence type="ECO:0000256" key="5">
    <source>
        <dbReference type="ARBA" id="ARBA00022519"/>
    </source>
</evidence>
<evidence type="ECO:0000256" key="1">
    <source>
        <dbReference type="ARBA" id="ARBA00004377"/>
    </source>
</evidence>
<dbReference type="PANTHER" id="PTHR30386">
    <property type="entry name" value="MEMBRANE FUSION SUBUNIT OF EMRAB-TOLC MULTIDRUG EFFLUX PUMP"/>
    <property type="match status" value="1"/>
</dbReference>
<evidence type="ECO:0000256" key="4">
    <source>
        <dbReference type="ARBA" id="ARBA00022475"/>
    </source>
</evidence>
<dbReference type="RefSeq" id="WP_161314146.1">
    <property type="nucleotide sequence ID" value="NZ_WTUW01000001.1"/>
</dbReference>
<comment type="caution">
    <text evidence="13">The sequence shown here is derived from an EMBL/GenBank/DDBJ whole genome shotgun (WGS) entry which is preliminary data.</text>
</comment>
<comment type="subcellular location">
    <subcellularLocation>
        <location evidence="1 9">Cell inner membrane</location>
        <topology evidence="1 9">Single-pass membrane protein</topology>
    </subcellularLocation>
</comment>
<keyword evidence="10" id="KW-0175">Coiled coil</keyword>
<dbReference type="AlphaFoldDB" id="A0A6L8W3M5"/>
<name>A0A6L8W3M5_9PROT</name>
<evidence type="ECO:0000256" key="2">
    <source>
        <dbReference type="ARBA" id="ARBA00009477"/>
    </source>
</evidence>
<dbReference type="InterPro" id="IPR050739">
    <property type="entry name" value="MFP"/>
</dbReference>
<dbReference type="NCBIfam" id="TIGR01843">
    <property type="entry name" value="type_I_hlyD"/>
    <property type="match status" value="1"/>
</dbReference>
<evidence type="ECO:0000256" key="6">
    <source>
        <dbReference type="ARBA" id="ARBA00022692"/>
    </source>
</evidence>
<evidence type="ECO:0000313" key="13">
    <source>
        <dbReference type="EMBL" id="MZR29695.1"/>
    </source>
</evidence>
<evidence type="ECO:0000313" key="14">
    <source>
        <dbReference type="Proteomes" id="UP000476030"/>
    </source>
</evidence>
<feature type="coiled-coil region" evidence="10">
    <location>
        <begin position="151"/>
        <end position="178"/>
    </location>
</feature>
<evidence type="ECO:0000256" key="7">
    <source>
        <dbReference type="ARBA" id="ARBA00022989"/>
    </source>
</evidence>
<dbReference type="EMBL" id="WTUW01000001">
    <property type="protein sequence ID" value="MZR29695.1"/>
    <property type="molecule type" value="Genomic_DNA"/>
</dbReference>
<keyword evidence="6" id="KW-0812">Transmembrane</keyword>
<proteinExistence type="inferred from homology"/>
<keyword evidence="14" id="KW-1185">Reference proteome</keyword>
<feature type="domain" description="AprE-like long alpha-helical hairpin" evidence="11">
    <location>
        <begin position="83"/>
        <end position="273"/>
    </location>
</feature>
<feature type="coiled-coil region" evidence="10">
    <location>
        <begin position="224"/>
        <end position="266"/>
    </location>
</feature>
<evidence type="ECO:0000256" key="3">
    <source>
        <dbReference type="ARBA" id="ARBA00022448"/>
    </source>
</evidence>
<keyword evidence="3 9" id="KW-0813">Transport</keyword>
<keyword evidence="5 9" id="KW-0997">Cell inner membrane</keyword>
<evidence type="ECO:0000259" key="11">
    <source>
        <dbReference type="Pfam" id="PF25994"/>
    </source>
</evidence>
<dbReference type="InterPro" id="IPR058781">
    <property type="entry name" value="HH_AprE-like"/>
</dbReference>
<dbReference type="Gene3D" id="2.40.30.170">
    <property type="match status" value="1"/>
</dbReference>
<feature type="domain" description="AprE-like beta-barrel" evidence="12">
    <location>
        <begin position="315"/>
        <end position="404"/>
    </location>
</feature>
<reference evidence="13 14" key="1">
    <citation type="submission" date="2019-12" db="EMBL/GenBank/DDBJ databases">
        <title>Snethiella sp. nov. sp. isolated from sea sand.</title>
        <authorList>
            <person name="Kim J."/>
            <person name="Jeong S.E."/>
            <person name="Jung H.S."/>
            <person name="Jeon C.O."/>
        </authorList>
    </citation>
    <scope>NUCLEOTIDE SEQUENCE [LARGE SCALE GENOMIC DNA]</scope>
    <source>
        <strain evidence="13 14">DP05</strain>
    </source>
</reference>
<dbReference type="PANTHER" id="PTHR30386:SF17">
    <property type="entry name" value="ALKALINE PROTEASE SECRETION PROTEIN APRE"/>
    <property type="match status" value="1"/>
</dbReference>
<keyword evidence="4 9" id="KW-1003">Cell membrane</keyword>
<accession>A0A6L8W3M5</accession>
<dbReference type="Pfam" id="PF26002">
    <property type="entry name" value="Beta-barrel_AprE"/>
    <property type="match status" value="1"/>
</dbReference>
<dbReference type="PRINTS" id="PR01490">
    <property type="entry name" value="RTXTOXIND"/>
</dbReference>
<protein>
    <recommendedName>
        <fullName evidence="9">Membrane fusion protein (MFP) family protein</fullName>
    </recommendedName>
</protein>
<evidence type="ECO:0000256" key="9">
    <source>
        <dbReference type="RuleBase" id="RU365093"/>
    </source>
</evidence>
<organism evidence="13 14">
    <name type="scientific">Sneathiella litorea</name>
    <dbReference type="NCBI Taxonomy" id="2606216"/>
    <lineage>
        <taxon>Bacteria</taxon>
        <taxon>Pseudomonadati</taxon>
        <taxon>Pseudomonadota</taxon>
        <taxon>Alphaproteobacteria</taxon>
        <taxon>Sneathiellales</taxon>
        <taxon>Sneathiellaceae</taxon>
        <taxon>Sneathiella</taxon>
    </lineage>
</organism>
<evidence type="ECO:0000256" key="10">
    <source>
        <dbReference type="SAM" id="Coils"/>
    </source>
</evidence>
<dbReference type="InterPro" id="IPR010129">
    <property type="entry name" value="T1SS_HlyD"/>
</dbReference>
<keyword evidence="7" id="KW-1133">Transmembrane helix</keyword>
<gene>
    <name evidence="13" type="ORF">GQE98_03510</name>
</gene>
<dbReference type="Proteomes" id="UP000476030">
    <property type="component" value="Unassembled WGS sequence"/>
</dbReference>
<evidence type="ECO:0000259" key="12">
    <source>
        <dbReference type="Pfam" id="PF26002"/>
    </source>
</evidence>